<evidence type="ECO:0000256" key="3">
    <source>
        <dbReference type="ARBA" id="ARBA00022825"/>
    </source>
</evidence>
<dbReference type="InterPro" id="IPR050127">
    <property type="entry name" value="Serine_Proteases_S1"/>
</dbReference>
<dbReference type="GO" id="GO:0006508">
    <property type="term" value="P:proteolysis"/>
    <property type="evidence" value="ECO:0007669"/>
    <property type="project" value="UniProtKB-KW"/>
</dbReference>
<keyword evidence="8" id="KW-0732">Signal</keyword>
<comment type="catalytic activity">
    <reaction evidence="6">
        <text>Preferential cleavage: Arg-|-Xaa, Lys-|-Xaa.</text>
        <dbReference type="EC" id="3.4.21.4"/>
    </reaction>
</comment>
<dbReference type="InterPro" id="IPR001314">
    <property type="entry name" value="Peptidase_S1A"/>
</dbReference>
<dbReference type="EMBL" id="JAHKSW010000021">
    <property type="protein sequence ID" value="KAG7319169.1"/>
    <property type="molecule type" value="Genomic_DNA"/>
</dbReference>
<evidence type="ECO:0000256" key="4">
    <source>
        <dbReference type="ARBA" id="ARBA00023157"/>
    </source>
</evidence>
<dbReference type="InterPro" id="IPR009003">
    <property type="entry name" value="Peptidase_S1_PA"/>
</dbReference>
<accession>A0A9D3NCX3</accession>
<dbReference type="SMART" id="SM00020">
    <property type="entry name" value="Tryp_SPc"/>
    <property type="match status" value="1"/>
</dbReference>
<dbReference type="CDD" id="cd00190">
    <property type="entry name" value="Tryp_SPc"/>
    <property type="match status" value="1"/>
</dbReference>
<gene>
    <name evidence="10" type="ORF">KOW79_017643</name>
</gene>
<dbReference type="InterPro" id="IPR001254">
    <property type="entry name" value="Trypsin_dom"/>
</dbReference>
<evidence type="ECO:0000256" key="6">
    <source>
        <dbReference type="ARBA" id="ARBA00036320"/>
    </source>
</evidence>
<dbReference type="FunFam" id="2.40.10.10:FF:000002">
    <property type="entry name" value="Transmembrane protease serine"/>
    <property type="match status" value="1"/>
</dbReference>
<keyword evidence="2" id="KW-0378">Hydrolase</keyword>
<dbReference type="Gene3D" id="2.40.10.10">
    <property type="entry name" value="Trypsin-like serine proteases"/>
    <property type="match status" value="2"/>
</dbReference>
<dbReference type="PRINTS" id="PR00722">
    <property type="entry name" value="CHYMOTRYPSIN"/>
</dbReference>
<keyword evidence="3" id="KW-0720">Serine protease</keyword>
<protein>
    <recommendedName>
        <fullName evidence="7">trypsin</fullName>
        <ecNumber evidence="7">3.4.21.4</ecNumber>
    </recommendedName>
</protein>
<evidence type="ECO:0000313" key="10">
    <source>
        <dbReference type="EMBL" id="KAG7319169.1"/>
    </source>
</evidence>
<dbReference type="PROSITE" id="PS00134">
    <property type="entry name" value="TRYPSIN_HIS"/>
    <property type="match status" value="1"/>
</dbReference>
<sequence length="277" mass="30640">MPRILLWIFVLLKLFIASGQDFFQSQRAGDYAPSPHSVEYIVSLQTSKGQHFCVGSLVHKYWVLTAAHCNTRVDQMMIVAGDNILGKYEGMEQYSKPHSITLHPLYNKSTSNADIMLIKLRAPIKPNRYVSLAPLPKQNTGMLPGQLCQMSGWGSPPQGRSRSPLTLRSVTLPIISTAKCNSSKSINGSITSNMICAGSNTGGEKACKWDPGELLVCGGRLYGLASWGNICGDAGFPGVFTAVSRFRRWIDRTIYRSWTRCFKYRYPLSSKSSMSDG</sequence>
<dbReference type="Proteomes" id="UP000824219">
    <property type="component" value="Linkage Group LG21"/>
</dbReference>
<evidence type="ECO:0000256" key="2">
    <source>
        <dbReference type="ARBA" id="ARBA00022801"/>
    </source>
</evidence>
<dbReference type="EC" id="3.4.21.4" evidence="7"/>
<dbReference type="InterPro" id="IPR043504">
    <property type="entry name" value="Peptidase_S1_PA_chymotrypsin"/>
</dbReference>
<keyword evidence="1" id="KW-0645">Protease</keyword>
<dbReference type="Pfam" id="PF00089">
    <property type="entry name" value="Trypsin"/>
    <property type="match status" value="1"/>
</dbReference>
<dbReference type="GO" id="GO:0005615">
    <property type="term" value="C:extracellular space"/>
    <property type="evidence" value="ECO:0007669"/>
    <property type="project" value="TreeGrafter"/>
</dbReference>
<dbReference type="SUPFAM" id="SSF50494">
    <property type="entry name" value="Trypsin-like serine proteases"/>
    <property type="match status" value="1"/>
</dbReference>
<dbReference type="PANTHER" id="PTHR24264:SF67">
    <property type="entry name" value="TRYPSIN-3-LIKE"/>
    <property type="match status" value="1"/>
</dbReference>
<proteinExistence type="inferred from homology"/>
<dbReference type="InterPro" id="IPR018114">
    <property type="entry name" value="TRYPSIN_HIS"/>
</dbReference>
<evidence type="ECO:0000256" key="1">
    <source>
        <dbReference type="ARBA" id="ARBA00022670"/>
    </source>
</evidence>
<name>A0A9D3NCX3_9TELE</name>
<feature type="signal peptide" evidence="8">
    <location>
        <begin position="1"/>
        <end position="19"/>
    </location>
</feature>
<evidence type="ECO:0000256" key="7">
    <source>
        <dbReference type="ARBA" id="ARBA00038868"/>
    </source>
</evidence>
<keyword evidence="4" id="KW-1015">Disulfide bond</keyword>
<dbReference type="AlphaFoldDB" id="A0A9D3NCX3"/>
<evidence type="ECO:0000259" key="9">
    <source>
        <dbReference type="PROSITE" id="PS50240"/>
    </source>
</evidence>
<dbReference type="FunFam" id="2.40.10.10:FF:000068">
    <property type="entry name" value="transmembrane protease serine 2"/>
    <property type="match status" value="1"/>
</dbReference>
<organism evidence="10 11">
    <name type="scientific">Hemibagrus wyckioides</name>
    <dbReference type="NCBI Taxonomy" id="337641"/>
    <lineage>
        <taxon>Eukaryota</taxon>
        <taxon>Metazoa</taxon>
        <taxon>Chordata</taxon>
        <taxon>Craniata</taxon>
        <taxon>Vertebrata</taxon>
        <taxon>Euteleostomi</taxon>
        <taxon>Actinopterygii</taxon>
        <taxon>Neopterygii</taxon>
        <taxon>Teleostei</taxon>
        <taxon>Ostariophysi</taxon>
        <taxon>Siluriformes</taxon>
        <taxon>Bagridae</taxon>
        <taxon>Hemibagrus</taxon>
    </lineage>
</organism>
<dbReference type="PANTHER" id="PTHR24264">
    <property type="entry name" value="TRYPSIN-RELATED"/>
    <property type="match status" value="1"/>
</dbReference>
<dbReference type="PROSITE" id="PS50240">
    <property type="entry name" value="TRYPSIN_DOM"/>
    <property type="match status" value="1"/>
</dbReference>
<comment type="caution">
    <text evidence="10">The sequence shown here is derived from an EMBL/GenBank/DDBJ whole genome shotgun (WGS) entry which is preliminary data.</text>
</comment>
<comment type="similarity">
    <text evidence="5">Belongs to the peptidase S1 family. CLIP subfamily.</text>
</comment>
<evidence type="ECO:0000256" key="5">
    <source>
        <dbReference type="ARBA" id="ARBA00024195"/>
    </source>
</evidence>
<feature type="domain" description="Peptidase S1" evidence="9">
    <location>
        <begin position="16"/>
        <end position="255"/>
    </location>
</feature>
<feature type="chain" id="PRO_5038832647" description="trypsin" evidence="8">
    <location>
        <begin position="20"/>
        <end position="277"/>
    </location>
</feature>
<dbReference type="OrthoDB" id="10059102at2759"/>
<reference evidence="10 11" key="1">
    <citation type="submission" date="2021-06" db="EMBL/GenBank/DDBJ databases">
        <title>Chromosome-level genome assembly of the red-tail catfish (Hemibagrus wyckioides).</title>
        <authorList>
            <person name="Shao F."/>
        </authorList>
    </citation>
    <scope>NUCLEOTIDE SEQUENCE [LARGE SCALE GENOMIC DNA]</scope>
    <source>
        <strain evidence="10">EC202008001</strain>
        <tissue evidence="10">Blood</tissue>
    </source>
</reference>
<keyword evidence="11" id="KW-1185">Reference proteome</keyword>
<dbReference type="GO" id="GO:0004252">
    <property type="term" value="F:serine-type endopeptidase activity"/>
    <property type="evidence" value="ECO:0007669"/>
    <property type="project" value="UniProtKB-EC"/>
</dbReference>
<evidence type="ECO:0000256" key="8">
    <source>
        <dbReference type="SAM" id="SignalP"/>
    </source>
</evidence>
<evidence type="ECO:0000313" key="11">
    <source>
        <dbReference type="Proteomes" id="UP000824219"/>
    </source>
</evidence>